<sequence length="278" mass="29010">MGDRARARARGGARRLVGVLLGLVALVPLVGCTPAGDEAASARRLPPVDAVVDYQLGGAYPPAPGIDGVVRDATDVPAPGLWSACYVNAFQTQPQERDTWLADHPDLVLHGDRGTPVVDPGWPDELLLDTSTAARRAAVAERLDSVLQRCADAGFDAVELDNLDSWTRSGGRLTADDALALARLVVARAHGLGLAVAQKNAADLGARGRDEAGFDLVVAEECVAYDECAAYAAVYGPHVLDVEYVPDDARAGADPVAGWADACADPTGRRPPCCATAR</sequence>
<dbReference type="Proteomes" id="UP000199012">
    <property type="component" value="Unassembled WGS sequence"/>
</dbReference>
<dbReference type="AlphaFoldDB" id="A0A1I0YC84"/>
<gene>
    <name evidence="2" type="ORF">SAMN05421867_10758</name>
</gene>
<dbReference type="OrthoDB" id="319933at2"/>
<protein>
    <submittedName>
        <fullName evidence="2">Glycoside-hydrolase family GH114</fullName>
    </submittedName>
</protein>
<dbReference type="Pfam" id="PF03537">
    <property type="entry name" value="Glyco_hydro_114"/>
    <property type="match status" value="1"/>
</dbReference>
<evidence type="ECO:0000259" key="1">
    <source>
        <dbReference type="Pfam" id="PF03537"/>
    </source>
</evidence>
<dbReference type="InterPro" id="IPR017853">
    <property type="entry name" value="GH"/>
</dbReference>
<dbReference type="PANTHER" id="PTHR35273">
    <property type="entry name" value="ALPHA-1,4 POLYGALACTOSAMINIDASE, PUTATIVE (AFU_ORTHOLOGUE AFUA_3G07890)-RELATED"/>
    <property type="match status" value="1"/>
</dbReference>
<reference evidence="2 3" key="1">
    <citation type="submission" date="2016-10" db="EMBL/GenBank/DDBJ databases">
        <authorList>
            <person name="de Groot N.N."/>
        </authorList>
    </citation>
    <scope>NUCLEOTIDE SEQUENCE [LARGE SCALE GENOMIC DNA]</scope>
    <source>
        <strain evidence="2 3">CGMCC 4.6945</strain>
    </source>
</reference>
<organism evidence="2 3">
    <name type="scientific">Cellulomonas marina</name>
    <dbReference type="NCBI Taxonomy" id="988821"/>
    <lineage>
        <taxon>Bacteria</taxon>
        <taxon>Bacillati</taxon>
        <taxon>Actinomycetota</taxon>
        <taxon>Actinomycetes</taxon>
        <taxon>Micrococcales</taxon>
        <taxon>Cellulomonadaceae</taxon>
        <taxon>Cellulomonas</taxon>
    </lineage>
</organism>
<name>A0A1I0YC84_9CELL</name>
<dbReference type="PANTHER" id="PTHR35273:SF2">
    <property type="entry name" value="ALPHA-GALACTOSIDASE"/>
    <property type="match status" value="1"/>
</dbReference>
<dbReference type="RefSeq" id="WP_090032567.1">
    <property type="nucleotide sequence ID" value="NZ_BONM01000019.1"/>
</dbReference>
<proteinExistence type="predicted"/>
<evidence type="ECO:0000313" key="3">
    <source>
        <dbReference type="Proteomes" id="UP000199012"/>
    </source>
</evidence>
<feature type="domain" description="Glycoside-hydrolase family GH114 TIM-barrel" evidence="1">
    <location>
        <begin position="53"/>
        <end position="262"/>
    </location>
</feature>
<dbReference type="Gene3D" id="3.20.20.70">
    <property type="entry name" value="Aldolase class I"/>
    <property type="match status" value="1"/>
</dbReference>
<dbReference type="InterPro" id="IPR004352">
    <property type="entry name" value="GH114_TIM-barrel"/>
</dbReference>
<keyword evidence="3" id="KW-1185">Reference proteome</keyword>
<dbReference type="EMBL" id="FOKA01000007">
    <property type="protein sequence ID" value="SFB11005.1"/>
    <property type="molecule type" value="Genomic_DNA"/>
</dbReference>
<keyword evidence="2" id="KW-0378">Hydrolase</keyword>
<evidence type="ECO:0000313" key="2">
    <source>
        <dbReference type="EMBL" id="SFB11005.1"/>
    </source>
</evidence>
<dbReference type="GO" id="GO:0016787">
    <property type="term" value="F:hydrolase activity"/>
    <property type="evidence" value="ECO:0007669"/>
    <property type="project" value="UniProtKB-KW"/>
</dbReference>
<dbReference type="STRING" id="988821.SAMN05421867_10758"/>
<dbReference type="InterPro" id="IPR013785">
    <property type="entry name" value="Aldolase_TIM"/>
</dbReference>
<accession>A0A1I0YC84</accession>
<dbReference type="SUPFAM" id="SSF51445">
    <property type="entry name" value="(Trans)glycosidases"/>
    <property type="match status" value="1"/>
</dbReference>